<reference evidence="1" key="1">
    <citation type="submission" date="2022-04" db="EMBL/GenBank/DDBJ databases">
        <title>Carnegiea gigantea Genome sequencing and assembly v2.</title>
        <authorList>
            <person name="Copetti D."/>
            <person name="Sanderson M.J."/>
            <person name="Burquez A."/>
            <person name="Wojciechowski M.F."/>
        </authorList>
    </citation>
    <scope>NUCLEOTIDE SEQUENCE</scope>
    <source>
        <strain evidence="1">SGP5-SGP5p</strain>
        <tissue evidence="1">Aerial part</tissue>
    </source>
</reference>
<protein>
    <submittedName>
        <fullName evidence="1">Uncharacterized protein</fullName>
    </submittedName>
</protein>
<sequence length="235" mass="25636">MEVSSRPFLSTGRLPIRITNRLPLVPIGHISPTRFSAHEREVVLLVSNLGLLLNCRYEALLIIETIAPEVPGLAGSPLDCIDLCKRVASTVASASGSTNLYPAGKSTAFPELLLSPSEEELVLVASTSASMLDLWELEEERGLPSEKLVETPQPSSHLDLGHPAFLKVKHTVNCHMNFPGLNNILHNAKDATSRRILITGRRGSVGLMNWHDIGDFLWFPKQILGGNVCDHPAIN</sequence>
<gene>
    <name evidence="1" type="ORF">Cgig2_001558</name>
</gene>
<evidence type="ECO:0000313" key="2">
    <source>
        <dbReference type="Proteomes" id="UP001153076"/>
    </source>
</evidence>
<keyword evidence="2" id="KW-1185">Reference proteome</keyword>
<organism evidence="1 2">
    <name type="scientific">Carnegiea gigantea</name>
    <dbReference type="NCBI Taxonomy" id="171969"/>
    <lineage>
        <taxon>Eukaryota</taxon>
        <taxon>Viridiplantae</taxon>
        <taxon>Streptophyta</taxon>
        <taxon>Embryophyta</taxon>
        <taxon>Tracheophyta</taxon>
        <taxon>Spermatophyta</taxon>
        <taxon>Magnoliopsida</taxon>
        <taxon>eudicotyledons</taxon>
        <taxon>Gunneridae</taxon>
        <taxon>Pentapetalae</taxon>
        <taxon>Caryophyllales</taxon>
        <taxon>Cactineae</taxon>
        <taxon>Cactaceae</taxon>
        <taxon>Cactoideae</taxon>
        <taxon>Echinocereeae</taxon>
        <taxon>Carnegiea</taxon>
    </lineage>
</organism>
<dbReference type="EMBL" id="JAKOGI010000473">
    <property type="protein sequence ID" value="KAJ8434505.1"/>
    <property type="molecule type" value="Genomic_DNA"/>
</dbReference>
<name>A0A9Q1QB73_9CARY</name>
<comment type="caution">
    <text evidence="1">The sequence shown here is derived from an EMBL/GenBank/DDBJ whole genome shotgun (WGS) entry which is preliminary data.</text>
</comment>
<accession>A0A9Q1QB73</accession>
<dbReference type="Proteomes" id="UP001153076">
    <property type="component" value="Unassembled WGS sequence"/>
</dbReference>
<dbReference type="AlphaFoldDB" id="A0A9Q1QB73"/>
<proteinExistence type="predicted"/>
<evidence type="ECO:0000313" key="1">
    <source>
        <dbReference type="EMBL" id="KAJ8434505.1"/>
    </source>
</evidence>